<organism evidence="2 3">
    <name type="scientific">Acetobacter suratthaniensis</name>
    <dbReference type="NCBI Taxonomy" id="1502841"/>
    <lineage>
        <taxon>Bacteria</taxon>
        <taxon>Pseudomonadati</taxon>
        <taxon>Pseudomonadota</taxon>
        <taxon>Alphaproteobacteria</taxon>
        <taxon>Acetobacterales</taxon>
        <taxon>Acetobacteraceae</taxon>
        <taxon>Acetobacter</taxon>
    </lineage>
</organism>
<dbReference type="PANTHER" id="PTHR42717:SF1">
    <property type="entry name" value="IMIDAZOLONEPROPIONASE AND RELATED AMIDOHYDROLASES"/>
    <property type="match status" value="1"/>
</dbReference>
<dbReference type="InterPro" id="IPR006680">
    <property type="entry name" value="Amidohydro-rel"/>
</dbReference>
<dbReference type="InterPro" id="IPR011059">
    <property type="entry name" value="Metal-dep_hydrolase_composite"/>
</dbReference>
<dbReference type="RefSeq" id="WP_207853211.1">
    <property type="nucleotide sequence ID" value="NZ_JAFVMG010000002.1"/>
</dbReference>
<dbReference type="NCBIfam" id="NF006689">
    <property type="entry name" value="PRK09237.1"/>
    <property type="match status" value="1"/>
</dbReference>
<dbReference type="Gene3D" id="2.30.40.10">
    <property type="entry name" value="Urease, subunit C, domain 1"/>
    <property type="match status" value="1"/>
</dbReference>
<dbReference type="PIRSF" id="PIRSF039004">
    <property type="entry name" value="ADE_EF_0837"/>
    <property type="match status" value="1"/>
</dbReference>
<name>A0ABS3LJF2_9PROT</name>
<proteinExistence type="predicted"/>
<dbReference type="SUPFAM" id="SSF51556">
    <property type="entry name" value="Metallo-dependent hydrolases"/>
    <property type="match status" value="1"/>
</dbReference>
<dbReference type="SUPFAM" id="SSF51338">
    <property type="entry name" value="Composite domain of metallo-dependent hydrolases"/>
    <property type="match status" value="1"/>
</dbReference>
<evidence type="ECO:0000313" key="2">
    <source>
        <dbReference type="EMBL" id="MBO1327711.1"/>
    </source>
</evidence>
<comment type="caution">
    <text evidence="2">The sequence shown here is derived from an EMBL/GenBank/DDBJ whole genome shotgun (WGS) entry which is preliminary data.</text>
</comment>
<feature type="domain" description="Amidohydrolase-related" evidence="1">
    <location>
        <begin position="55"/>
        <end position="389"/>
    </location>
</feature>
<dbReference type="PANTHER" id="PTHR42717">
    <property type="entry name" value="DIHYDROOROTASE-RELATED"/>
    <property type="match status" value="1"/>
</dbReference>
<dbReference type="Gene3D" id="3.20.20.140">
    <property type="entry name" value="Metal-dependent hydrolases"/>
    <property type="match status" value="1"/>
</dbReference>
<keyword evidence="3" id="KW-1185">Reference proteome</keyword>
<accession>A0ABS3LJF2</accession>
<dbReference type="Pfam" id="PF01979">
    <property type="entry name" value="Amidohydro_1"/>
    <property type="match status" value="1"/>
</dbReference>
<protein>
    <submittedName>
        <fullName evidence="2">Amidohydrolase/deacetylase family metallohydrolase</fullName>
    </submittedName>
</protein>
<dbReference type="EMBL" id="JAFVMG010000002">
    <property type="protein sequence ID" value="MBO1327711.1"/>
    <property type="molecule type" value="Genomic_DNA"/>
</dbReference>
<dbReference type="InterPro" id="IPR020043">
    <property type="entry name" value="Deacetylase_Atu3266-like"/>
</dbReference>
<gene>
    <name evidence="2" type="ORF">J2D75_04375</name>
</gene>
<sequence length="419" mass="45316">MPVDLILRSGTVIDPLTKRNEVLDIAITNGQISHMAPRIGPDITAHKEIDVTGRIVAPGLIDTHGHIYQHVTGRFGLNPDLVGVRSGVTTIIDQGGPSCMTLGGFRHFVAEPADTRVLCFLSAYLVGGLEGHLYPELYGPGQTNVEHSVRVARENADIVRGIKGHAEIGGISRWGLEVVKIGKDIARQAGIPLYVHLGQLWPTREDAPDINADDVVRELVPLLEEGDVLAHPFTRHPGGFISMDTGEVHPVVWAALERGVTVDVGHGSHFSFEMAEQVMRAGIRPYTLGADMHGYNVNVPNITDSEDRQANPFAGRAPFSLTNAMSKLLYLGMSLEEVMATVTLNPARMIGMSDTLGSLQVGREADISVLNLEKGRFEMTDNSGARVTTNTMLTPAFTLRAGRIFEADSPLNPPVVPVQ</sequence>
<evidence type="ECO:0000259" key="1">
    <source>
        <dbReference type="Pfam" id="PF01979"/>
    </source>
</evidence>
<dbReference type="Proteomes" id="UP000664399">
    <property type="component" value="Unassembled WGS sequence"/>
</dbReference>
<evidence type="ECO:0000313" key="3">
    <source>
        <dbReference type="Proteomes" id="UP000664399"/>
    </source>
</evidence>
<reference evidence="2 3" key="1">
    <citation type="submission" date="2021-03" db="EMBL/GenBank/DDBJ databases">
        <title>The complete genome sequence of Acetobacter suratthaniensis TBRC 1719.</title>
        <authorList>
            <person name="Charoenyingcharoen P."/>
            <person name="Yukphan P."/>
        </authorList>
    </citation>
    <scope>NUCLEOTIDE SEQUENCE [LARGE SCALE GENOMIC DNA]</scope>
    <source>
        <strain evidence="2 3">TBRC 1719</strain>
    </source>
</reference>
<dbReference type="InterPro" id="IPR032466">
    <property type="entry name" value="Metal_Hydrolase"/>
</dbReference>